<dbReference type="PANTHER" id="PTHR10300:SF14">
    <property type="entry name" value="PROTEIN SARAH"/>
    <property type="match status" value="1"/>
</dbReference>
<proteinExistence type="inferred from homology"/>
<dbReference type="STRING" id="946122.A0A0C2SY85"/>
<evidence type="ECO:0000256" key="1">
    <source>
        <dbReference type="ARBA" id="ARBA00008209"/>
    </source>
</evidence>
<dbReference type="GO" id="GO:0005634">
    <property type="term" value="C:nucleus"/>
    <property type="evidence" value="ECO:0007669"/>
    <property type="project" value="TreeGrafter"/>
</dbReference>
<comment type="similarity">
    <text evidence="1">Belongs to the RCAN family.</text>
</comment>
<reference evidence="3 4" key="1">
    <citation type="submission" date="2014-04" db="EMBL/GenBank/DDBJ databases">
        <title>Evolutionary Origins and Diversification of the Mycorrhizal Mutualists.</title>
        <authorList>
            <consortium name="DOE Joint Genome Institute"/>
            <consortium name="Mycorrhizal Genomics Consortium"/>
            <person name="Kohler A."/>
            <person name="Kuo A."/>
            <person name="Nagy L.G."/>
            <person name="Floudas D."/>
            <person name="Copeland A."/>
            <person name="Barry K.W."/>
            <person name="Cichocki N."/>
            <person name="Veneault-Fourrey C."/>
            <person name="LaButti K."/>
            <person name="Lindquist E.A."/>
            <person name="Lipzen A."/>
            <person name="Lundell T."/>
            <person name="Morin E."/>
            <person name="Murat C."/>
            <person name="Riley R."/>
            <person name="Ohm R."/>
            <person name="Sun H."/>
            <person name="Tunlid A."/>
            <person name="Henrissat B."/>
            <person name="Grigoriev I.V."/>
            <person name="Hibbett D.S."/>
            <person name="Martin F."/>
        </authorList>
    </citation>
    <scope>NUCLEOTIDE SEQUENCE [LARGE SCALE GENOMIC DNA]</scope>
    <source>
        <strain evidence="3 4">Koide BX008</strain>
    </source>
</reference>
<dbReference type="OrthoDB" id="17212at2759"/>
<sequence length="272" mass="30160">MPGLVISLPSSPLSSVPASPTHRTPLSHTPPSHTRSSSINLPRRTNTLAIAQLPRTFFIPEILNIIQSHFNFFGAINQWVPLPGFGRIIIVYENEDHAEEAKTVCDPIILQGEESDKGPQMVLRVYRADPNPLIPKNPDFGDGYFSMIPQENYLQPPPIEKNFLISPPGSPPVGWEQIKEDPPNQTPLAEDLMAALRRLQLEERRMSGFSSLEVLLHPEESGVGVYVEDCDIAIDGDIPSEDNWIYGETAPARSRWMGPTAMPPINPHPIAV</sequence>
<evidence type="ECO:0000313" key="3">
    <source>
        <dbReference type="EMBL" id="KIL68475.1"/>
    </source>
</evidence>
<feature type="region of interest" description="Disordered" evidence="2">
    <location>
        <begin position="1"/>
        <end position="41"/>
    </location>
</feature>
<name>A0A0C2SY85_AMAMK</name>
<dbReference type="InParanoid" id="A0A0C2SY85"/>
<organism evidence="3 4">
    <name type="scientific">Amanita muscaria (strain Koide BX008)</name>
    <dbReference type="NCBI Taxonomy" id="946122"/>
    <lineage>
        <taxon>Eukaryota</taxon>
        <taxon>Fungi</taxon>
        <taxon>Dikarya</taxon>
        <taxon>Basidiomycota</taxon>
        <taxon>Agaricomycotina</taxon>
        <taxon>Agaricomycetes</taxon>
        <taxon>Agaricomycetidae</taxon>
        <taxon>Agaricales</taxon>
        <taxon>Pluteineae</taxon>
        <taxon>Amanitaceae</taxon>
        <taxon>Amanita</taxon>
    </lineage>
</organism>
<evidence type="ECO:0000256" key="2">
    <source>
        <dbReference type="SAM" id="MobiDB-lite"/>
    </source>
</evidence>
<dbReference type="AlphaFoldDB" id="A0A0C2SY85"/>
<dbReference type="SUPFAM" id="SSF54928">
    <property type="entry name" value="RNA-binding domain, RBD"/>
    <property type="match status" value="1"/>
</dbReference>
<evidence type="ECO:0000313" key="4">
    <source>
        <dbReference type="Proteomes" id="UP000054549"/>
    </source>
</evidence>
<dbReference type="Proteomes" id="UP000054549">
    <property type="component" value="Unassembled WGS sequence"/>
</dbReference>
<dbReference type="InterPro" id="IPR012677">
    <property type="entry name" value="Nucleotide-bd_a/b_plait_sf"/>
</dbReference>
<feature type="compositionally biased region" description="Low complexity" evidence="2">
    <location>
        <begin position="7"/>
        <end position="38"/>
    </location>
</feature>
<dbReference type="HOGENOM" id="CLU_046748_1_0_1"/>
<dbReference type="GO" id="GO:0005737">
    <property type="term" value="C:cytoplasm"/>
    <property type="evidence" value="ECO:0007669"/>
    <property type="project" value="TreeGrafter"/>
</dbReference>
<dbReference type="Pfam" id="PF04847">
    <property type="entry name" value="Calcipressin"/>
    <property type="match status" value="1"/>
</dbReference>
<dbReference type="GO" id="GO:0003676">
    <property type="term" value="F:nucleic acid binding"/>
    <property type="evidence" value="ECO:0007669"/>
    <property type="project" value="InterPro"/>
</dbReference>
<evidence type="ECO:0008006" key="5">
    <source>
        <dbReference type="Google" id="ProtNLM"/>
    </source>
</evidence>
<dbReference type="PANTHER" id="PTHR10300">
    <property type="entry name" value="CALCIPRESSIN"/>
    <property type="match status" value="1"/>
</dbReference>
<dbReference type="GO" id="GO:0008597">
    <property type="term" value="F:calcium-dependent protein serine/threonine phosphatase regulator activity"/>
    <property type="evidence" value="ECO:0007669"/>
    <property type="project" value="TreeGrafter"/>
</dbReference>
<accession>A0A0C2SY85</accession>
<keyword evidence="4" id="KW-1185">Reference proteome</keyword>
<gene>
    <name evidence="3" type="ORF">M378DRAFT_71685</name>
</gene>
<dbReference type="Gene3D" id="3.30.70.330">
    <property type="match status" value="1"/>
</dbReference>
<protein>
    <recommendedName>
        <fullName evidence="5">Calcipressin</fullName>
    </recommendedName>
</protein>
<dbReference type="InterPro" id="IPR035979">
    <property type="entry name" value="RBD_domain_sf"/>
</dbReference>
<dbReference type="EMBL" id="KN818228">
    <property type="protein sequence ID" value="KIL68475.1"/>
    <property type="molecule type" value="Genomic_DNA"/>
</dbReference>
<dbReference type="GO" id="GO:0019722">
    <property type="term" value="P:calcium-mediated signaling"/>
    <property type="evidence" value="ECO:0007669"/>
    <property type="project" value="InterPro"/>
</dbReference>
<dbReference type="InterPro" id="IPR006931">
    <property type="entry name" value="Calcipressin"/>
</dbReference>